<evidence type="ECO:0000313" key="1">
    <source>
        <dbReference type="EMBL" id="AFK68769.1"/>
    </source>
</evidence>
<name>I3UTE8_PSEPU</name>
<evidence type="ECO:0000313" key="2">
    <source>
        <dbReference type="Proteomes" id="UP000005268"/>
    </source>
</evidence>
<reference evidence="1 2" key="1">
    <citation type="journal article" date="2012" name="J. Bacteriol.">
        <title>Complete Genome Sequence of the Naphthalene-Degrading Pseudomonas putida Strain ND6.</title>
        <authorList>
            <person name="Li S."/>
            <person name="Zhao H."/>
            <person name="Li Y."/>
            <person name="Niu S."/>
            <person name="Cai B."/>
        </authorList>
    </citation>
    <scope>NUCLEOTIDE SEQUENCE [LARGE SCALE GENOMIC DNA]</scope>
    <source>
        <strain evidence="1 2">ND6</strain>
    </source>
</reference>
<protein>
    <submittedName>
        <fullName evidence="1">Uncharacterized protein</fullName>
    </submittedName>
</protein>
<organism evidence="1 2">
    <name type="scientific">Pseudomonas putida ND6</name>
    <dbReference type="NCBI Taxonomy" id="231023"/>
    <lineage>
        <taxon>Bacteria</taxon>
        <taxon>Pseudomonadati</taxon>
        <taxon>Pseudomonadota</taxon>
        <taxon>Gammaproteobacteria</taxon>
        <taxon>Pseudomonadales</taxon>
        <taxon>Pseudomonadaceae</taxon>
        <taxon>Pseudomonas</taxon>
    </lineage>
</organism>
<dbReference type="EMBL" id="CP003588">
    <property type="protein sequence ID" value="AFK68769.1"/>
    <property type="molecule type" value="Genomic_DNA"/>
</dbReference>
<sequence>MIVYMVEALVPMCRSGFTREYGGGGNGERWVEID</sequence>
<dbReference type="KEGG" id="ppi:YSA_03702"/>
<dbReference type="HOGENOM" id="CLU_3375398_0_0_6"/>
<gene>
    <name evidence="1" type="ORF">YSA_03702</name>
</gene>
<accession>I3UTE8</accession>
<dbReference type="AlphaFoldDB" id="I3UTE8"/>
<dbReference type="Proteomes" id="UP000005268">
    <property type="component" value="Chromosome"/>
</dbReference>
<proteinExistence type="predicted"/>